<evidence type="ECO:0000313" key="1">
    <source>
        <dbReference type="EMBL" id="MPC07858.1"/>
    </source>
</evidence>
<name>A0A5B7CF35_PORTR</name>
<dbReference type="Proteomes" id="UP000324222">
    <property type="component" value="Unassembled WGS sequence"/>
</dbReference>
<proteinExistence type="predicted"/>
<reference evidence="1 2" key="1">
    <citation type="submission" date="2019-05" db="EMBL/GenBank/DDBJ databases">
        <title>Another draft genome of Portunus trituberculatus and its Hox gene families provides insights of decapod evolution.</title>
        <authorList>
            <person name="Jeong J.-H."/>
            <person name="Song I."/>
            <person name="Kim S."/>
            <person name="Choi T."/>
            <person name="Kim D."/>
            <person name="Ryu S."/>
            <person name="Kim W."/>
        </authorList>
    </citation>
    <scope>NUCLEOTIDE SEQUENCE [LARGE SCALE GENOMIC DNA]</scope>
    <source>
        <tissue evidence="1">Muscle</tissue>
    </source>
</reference>
<keyword evidence="2" id="KW-1185">Reference proteome</keyword>
<organism evidence="1 2">
    <name type="scientific">Portunus trituberculatus</name>
    <name type="common">Swimming crab</name>
    <name type="synonym">Neptunus trituberculatus</name>
    <dbReference type="NCBI Taxonomy" id="210409"/>
    <lineage>
        <taxon>Eukaryota</taxon>
        <taxon>Metazoa</taxon>
        <taxon>Ecdysozoa</taxon>
        <taxon>Arthropoda</taxon>
        <taxon>Crustacea</taxon>
        <taxon>Multicrustacea</taxon>
        <taxon>Malacostraca</taxon>
        <taxon>Eumalacostraca</taxon>
        <taxon>Eucarida</taxon>
        <taxon>Decapoda</taxon>
        <taxon>Pleocyemata</taxon>
        <taxon>Brachyura</taxon>
        <taxon>Eubrachyura</taxon>
        <taxon>Portunoidea</taxon>
        <taxon>Portunidae</taxon>
        <taxon>Portuninae</taxon>
        <taxon>Portunus</taxon>
    </lineage>
</organism>
<evidence type="ECO:0000313" key="2">
    <source>
        <dbReference type="Proteomes" id="UP000324222"/>
    </source>
</evidence>
<dbReference type="EMBL" id="VSRR010000010">
    <property type="protein sequence ID" value="MPC07858.1"/>
    <property type="molecule type" value="Genomic_DNA"/>
</dbReference>
<sequence>MGRIPHQMSAVTINWAIRGLPGTVDKAPPASFSFTSRPPNQASRITPPAIAASHPCMPLPTTTSLAILTRAESCISARKRWAVTGSHALCCVDPKPRNFPWPKKIPRTS</sequence>
<protein>
    <submittedName>
        <fullName evidence="1">Uncharacterized protein</fullName>
    </submittedName>
</protein>
<dbReference type="AlphaFoldDB" id="A0A5B7CF35"/>
<accession>A0A5B7CF35</accession>
<gene>
    <name evidence="1" type="ORF">E2C01_000425</name>
</gene>
<comment type="caution">
    <text evidence="1">The sequence shown here is derived from an EMBL/GenBank/DDBJ whole genome shotgun (WGS) entry which is preliminary data.</text>
</comment>